<dbReference type="GO" id="GO:0005886">
    <property type="term" value="C:plasma membrane"/>
    <property type="evidence" value="ECO:0007669"/>
    <property type="project" value="TreeGrafter"/>
</dbReference>
<dbReference type="GO" id="GO:0006071">
    <property type="term" value="P:glycerol metabolic process"/>
    <property type="evidence" value="ECO:0007669"/>
    <property type="project" value="UniProtKB-KW"/>
</dbReference>
<dbReference type="UniPathway" id="UPA00282"/>
<dbReference type="Gene3D" id="3.30.559.10">
    <property type="entry name" value="Chloramphenicol acetyltransferase-like domain"/>
    <property type="match status" value="1"/>
</dbReference>
<comment type="catalytic activity">
    <reaction evidence="10">
        <text>an acyl-CoA + a 1,2-diacyl-sn-glycerol = a triacyl-sn-glycerol + CoA</text>
        <dbReference type="Rhea" id="RHEA:10868"/>
        <dbReference type="ChEBI" id="CHEBI:17815"/>
        <dbReference type="ChEBI" id="CHEBI:57287"/>
        <dbReference type="ChEBI" id="CHEBI:58342"/>
        <dbReference type="ChEBI" id="CHEBI:64615"/>
        <dbReference type="EC" id="2.3.1.20"/>
    </reaction>
</comment>
<keyword evidence="7" id="KW-0319">Glycerol metabolism</keyword>
<accession>Q027N2</accession>
<dbReference type="GO" id="GO:0019432">
    <property type="term" value="P:triglyceride biosynthetic process"/>
    <property type="evidence" value="ECO:0007669"/>
    <property type="project" value="UniProtKB-UniPathway"/>
</dbReference>
<dbReference type="AlphaFoldDB" id="Q027N2"/>
<dbReference type="GO" id="GO:0001666">
    <property type="term" value="P:response to hypoxia"/>
    <property type="evidence" value="ECO:0007669"/>
    <property type="project" value="TreeGrafter"/>
</dbReference>
<evidence type="ECO:0000256" key="1">
    <source>
        <dbReference type="ARBA" id="ARBA00004771"/>
    </source>
</evidence>
<evidence type="ECO:0000256" key="10">
    <source>
        <dbReference type="ARBA" id="ARBA00048109"/>
    </source>
</evidence>
<dbReference type="GO" id="GO:0051701">
    <property type="term" value="P:biological process involved in interaction with host"/>
    <property type="evidence" value="ECO:0007669"/>
    <property type="project" value="TreeGrafter"/>
</dbReference>
<feature type="domain" description="O-acyltransferase WSD1 C-terminal" evidence="13">
    <location>
        <begin position="319"/>
        <end position="466"/>
    </location>
</feature>
<sequence>MDKKPPVLSRRLSGIDAAFLYLERKEIPLNIAAVALFDGPIPFREFVANIESKLDLIPRYRQVATPPPFGLGYPTWEYDPDFDIRRHILRVKLKAPGGEAELEALAGRLLSQTLDRGKPLWEIHVVQGLQEGRGALIVRIHHALADGVAGAAMLNIMLDPTPENSHPIRKPRARNPAAPRPEPTLTEQISGAIQSALENAVAAEAGLLSMADGLLSDQGKSALQELTTLLPELLLPPERFPFNKPCSGDRMFCWAEADFQEVREIRAALGGKVNDVILSVVVRAIARYIRLHGEKTAGRFLRVVCPVNLRGGENGESLGNRITFLPVVLPLDVRNPVKMLHAVASRMEIMKSVHAAELVAIAASFLGTAPAPMQELFWRGIPLVPLPLPLLNIICTNVPGSATPLYTVGRRLVASYPHVPTGYELGLGVAVQSYDGKLFFGLTADAHVAPDVGRLRDYIRECFQELVKASRPKKARRASAEQAEPALV</sequence>
<dbReference type="InterPro" id="IPR014292">
    <property type="entry name" value="Acyl_transf_WS/DGAT"/>
</dbReference>
<dbReference type="GO" id="GO:0004144">
    <property type="term" value="F:diacylglycerol O-acyltransferase activity"/>
    <property type="evidence" value="ECO:0007669"/>
    <property type="project" value="UniProtKB-EC"/>
</dbReference>
<dbReference type="OrthoDB" id="9810950at2"/>
<evidence type="ECO:0000256" key="3">
    <source>
        <dbReference type="ARBA" id="ARBA00009587"/>
    </source>
</evidence>
<organism evidence="14">
    <name type="scientific">Solibacter usitatus (strain Ellin6076)</name>
    <dbReference type="NCBI Taxonomy" id="234267"/>
    <lineage>
        <taxon>Bacteria</taxon>
        <taxon>Pseudomonadati</taxon>
        <taxon>Acidobacteriota</taxon>
        <taxon>Terriglobia</taxon>
        <taxon>Bryobacterales</taxon>
        <taxon>Solibacteraceae</taxon>
        <taxon>Candidatus Solibacter</taxon>
    </lineage>
</organism>
<dbReference type="PANTHER" id="PTHR31650:SF1">
    <property type="entry name" value="WAX ESTER SYNTHASE_DIACYLGLYCEROL ACYLTRANSFERASE 4-RELATED"/>
    <property type="match status" value="1"/>
</dbReference>
<evidence type="ECO:0000259" key="13">
    <source>
        <dbReference type="Pfam" id="PF06974"/>
    </source>
</evidence>
<dbReference type="InterPro" id="IPR009721">
    <property type="entry name" value="O-acyltransferase_WSD1_C"/>
</dbReference>
<evidence type="ECO:0000256" key="9">
    <source>
        <dbReference type="ARBA" id="ARBA00023315"/>
    </source>
</evidence>
<dbReference type="Pfam" id="PF06974">
    <property type="entry name" value="WS_DGAT_C"/>
    <property type="match status" value="1"/>
</dbReference>
<feature type="domain" description="O-acyltransferase WSD1-like N-terminal" evidence="12">
    <location>
        <begin position="12"/>
        <end position="277"/>
    </location>
</feature>
<dbReference type="InterPro" id="IPR004255">
    <property type="entry name" value="O-acyltransferase_WSD1_N"/>
</dbReference>
<evidence type="ECO:0000256" key="6">
    <source>
        <dbReference type="ARBA" id="ARBA00022679"/>
    </source>
</evidence>
<feature type="region of interest" description="Disordered" evidence="11">
    <location>
        <begin position="161"/>
        <end position="184"/>
    </location>
</feature>
<reference evidence="14" key="1">
    <citation type="submission" date="2006-10" db="EMBL/GenBank/DDBJ databases">
        <title>Complete sequence of Solibacter usitatus Ellin6076.</title>
        <authorList>
            <consortium name="US DOE Joint Genome Institute"/>
            <person name="Copeland A."/>
            <person name="Lucas S."/>
            <person name="Lapidus A."/>
            <person name="Barry K."/>
            <person name="Detter J.C."/>
            <person name="Glavina del Rio T."/>
            <person name="Hammon N."/>
            <person name="Israni S."/>
            <person name="Dalin E."/>
            <person name="Tice H."/>
            <person name="Pitluck S."/>
            <person name="Thompson L.S."/>
            <person name="Brettin T."/>
            <person name="Bruce D."/>
            <person name="Han C."/>
            <person name="Tapia R."/>
            <person name="Gilna P."/>
            <person name="Schmutz J."/>
            <person name="Larimer F."/>
            <person name="Land M."/>
            <person name="Hauser L."/>
            <person name="Kyrpides N."/>
            <person name="Mikhailova N."/>
            <person name="Janssen P.H."/>
            <person name="Kuske C.R."/>
            <person name="Richardson P."/>
        </authorList>
    </citation>
    <scope>NUCLEOTIDE SEQUENCE</scope>
    <source>
        <strain evidence="14">Ellin6076</strain>
    </source>
</reference>
<comment type="pathway">
    <text evidence="1">Glycerolipid metabolism; triacylglycerol biosynthesis.</text>
</comment>
<dbReference type="KEGG" id="sus:Acid_1785"/>
<dbReference type="eggNOG" id="COG1020">
    <property type="taxonomic scope" value="Bacteria"/>
</dbReference>
<dbReference type="GO" id="GO:0071731">
    <property type="term" value="P:response to nitric oxide"/>
    <property type="evidence" value="ECO:0007669"/>
    <property type="project" value="TreeGrafter"/>
</dbReference>
<dbReference type="InterPro" id="IPR023213">
    <property type="entry name" value="CAT-like_dom_sf"/>
</dbReference>
<evidence type="ECO:0000259" key="12">
    <source>
        <dbReference type="Pfam" id="PF03007"/>
    </source>
</evidence>
<dbReference type="NCBIfam" id="TIGR02946">
    <property type="entry name" value="acyl_WS_DGAT"/>
    <property type="match status" value="1"/>
</dbReference>
<protein>
    <recommendedName>
        <fullName evidence="4">diacylglycerol O-acyltransferase</fullName>
        <ecNumber evidence="4">2.3.1.20</ecNumber>
    </recommendedName>
</protein>
<dbReference type="InParanoid" id="Q027N2"/>
<evidence type="ECO:0000256" key="5">
    <source>
        <dbReference type="ARBA" id="ARBA00022516"/>
    </source>
</evidence>
<keyword evidence="5" id="KW-0444">Lipid biosynthesis</keyword>
<proteinExistence type="inferred from homology"/>
<evidence type="ECO:0000256" key="4">
    <source>
        <dbReference type="ARBA" id="ARBA00013244"/>
    </source>
</evidence>
<keyword evidence="9 14" id="KW-0012">Acyltransferase</keyword>
<dbReference type="InterPro" id="IPR045034">
    <property type="entry name" value="O-acyltransferase_WSD1-like"/>
</dbReference>
<dbReference type="EMBL" id="CP000473">
    <property type="protein sequence ID" value="ABJ82775.1"/>
    <property type="molecule type" value="Genomic_DNA"/>
</dbReference>
<keyword evidence="6 14" id="KW-0808">Transferase</keyword>
<gene>
    <name evidence="14" type="ordered locus">Acid_1785</name>
</gene>
<evidence type="ECO:0000256" key="11">
    <source>
        <dbReference type="SAM" id="MobiDB-lite"/>
    </source>
</evidence>
<evidence type="ECO:0000256" key="2">
    <source>
        <dbReference type="ARBA" id="ARBA00005189"/>
    </source>
</evidence>
<comment type="similarity">
    <text evidence="3">Belongs to the long-chain O-acyltransferase family.</text>
</comment>
<dbReference type="HOGENOM" id="CLU_024186_3_1_0"/>
<name>Q027N2_SOLUE</name>
<dbReference type="STRING" id="234267.Acid_1785"/>
<dbReference type="EC" id="2.3.1.20" evidence="4"/>
<evidence type="ECO:0000256" key="8">
    <source>
        <dbReference type="ARBA" id="ARBA00023098"/>
    </source>
</evidence>
<keyword evidence="8" id="KW-0443">Lipid metabolism</keyword>
<evidence type="ECO:0000256" key="7">
    <source>
        <dbReference type="ARBA" id="ARBA00022798"/>
    </source>
</evidence>
<comment type="pathway">
    <text evidence="2">Lipid metabolism.</text>
</comment>
<dbReference type="Pfam" id="PF03007">
    <property type="entry name" value="WS_DGAT_cat"/>
    <property type="match status" value="1"/>
</dbReference>
<dbReference type="SUPFAM" id="SSF52777">
    <property type="entry name" value="CoA-dependent acyltransferases"/>
    <property type="match status" value="2"/>
</dbReference>
<evidence type="ECO:0000313" key="14">
    <source>
        <dbReference type="EMBL" id="ABJ82775.1"/>
    </source>
</evidence>
<dbReference type="PANTHER" id="PTHR31650">
    <property type="entry name" value="O-ACYLTRANSFERASE (WSD1-LIKE) FAMILY PROTEIN"/>
    <property type="match status" value="1"/>
</dbReference>